<dbReference type="AlphaFoldDB" id="A0A6B0YRZ6"/>
<sequence>MSLLRHRHQVPSSAISLLVCAVLFLGACVFQPIGPNVPQGAGSAESDNPEQKWPRPPTAHPDPMGGVADIALIKGMEEALSCLAGGQPVYAVLQRNANVRNQPHTQGCQLGRTSAGALVRVEAIFGQEQELPFVSLDRSVGRVSISTPGFDEDIQPLLEENCGACHSSVVRQAELQVTEYEPLMAGGQNGPVVEPGSPDASSLWTQIRSGAMPMVGELGDDEKALIYDWIVAGATRQRTEPAPASEMWLRVSSEDFTRAPNECAQNGGIVPFISAQLALPASCAAIPNADQIAAYLPKVEPASVGPAPASSDSPQNADTGNNTKSGGNAEGNSQSAAAAPPRGMAAGRVGIHVAPFNLSPPSESDPWLVPQGGFCAEQFLADKLQDKFSITALTFAPDGRLFIALDHHATRNFDPNILYDPYHASRSIAIWHSISRDSYYEILRESSRVTGMAWHAGALYLNRAGEVGRIVDGGGYEPLAGGFAVSGKDFHANNGLVISDGWLYISAGGVRDGYADGIIVPGDGDLPAETLATNVAAGGNPFGARIVRARLDRLLAERSIGVFQTAARGVRNPYGIAVDPFGRIWFTDNGATNVPGDFNAGDEVDLLDPRTLSAAANAGDVNATPFYGFPMVLGGVNKDWWTAPVLVLPNSAAPTGITWAYNTIFFANYGHDPGLFRMANAGGRIIAERIMHSWPVQAVATAPDGAVWIGTGEGMLFRLVPGCVG</sequence>
<dbReference type="Gene3D" id="2.120.10.30">
    <property type="entry name" value="TolB, C-terminal domain"/>
    <property type="match status" value="1"/>
</dbReference>
<protein>
    <recommendedName>
        <fullName evidence="2">Cytochrome C Planctomycete-type domain-containing protein</fullName>
    </recommendedName>
</protein>
<comment type="caution">
    <text evidence="3">The sequence shown here is derived from an EMBL/GenBank/DDBJ whole genome shotgun (WGS) entry which is preliminary data.</text>
</comment>
<feature type="domain" description="Cytochrome C Planctomycete-type" evidence="2">
    <location>
        <begin position="162"/>
        <end position="213"/>
    </location>
</feature>
<dbReference type="InterPro" id="IPR011429">
    <property type="entry name" value="Cyt_c_Planctomycete-type"/>
</dbReference>
<accession>A0A6B0YRZ6</accession>
<dbReference type="InterPro" id="IPR011042">
    <property type="entry name" value="6-blade_b-propeller_TolB-like"/>
</dbReference>
<dbReference type="PANTHER" id="PTHR35889:SF3">
    <property type="entry name" value="F-BOX DOMAIN-CONTAINING PROTEIN"/>
    <property type="match status" value="1"/>
</dbReference>
<reference evidence="3" key="1">
    <citation type="submission" date="2019-09" db="EMBL/GenBank/DDBJ databases">
        <title>Characterisation of the sponge microbiome using genome-centric metagenomics.</title>
        <authorList>
            <person name="Engelberts J.P."/>
            <person name="Robbins S.J."/>
            <person name="De Goeij J.M."/>
            <person name="Aranda M."/>
            <person name="Bell S.C."/>
            <person name="Webster N.S."/>
        </authorList>
    </citation>
    <scope>NUCLEOTIDE SEQUENCE</scope>
    <source>
        <strain evidence="3">SB0664_bin_27</strain>
    </source>
</reference>
<dbReference type="Pfam" id="PF07635">
    <property type="entry name" value="PSCyt1"/>
    <property type="match status" value="1"/>
</dbReference>
<evidence type="ECO:0000313" key="3">
    <source>
        <dbReference type="EMBL" id="MXY93367.1"/>
    </source>
</evidence>
<evidence type="ECO:0000256" key="1">
    <source>
        <dbReference type="SAM" id="MobiDB-lite"/>
    </source>
</evidence>
<feature type="compositionally biased region" description="Polar residues" evidence="1">
    <location>
        <begin position="310"/>
        <end position="335"/>
    </location>
</feature>
<dbReference type="SUPFAM" id="SSF63829">
    <property type="entry name" value="Calcium-dependent phosphotriesterase"/>
    <property type="match status" value="1"/>
</dbReference>
<dbReference type="PANTHER" id="PTHR35889">
    <property type="entry name" value="CYCLOINULO-OLIGOSACCHARIDE FRUCTANOTRANSFERASE-RELATED"/>
    <property type="match status" value="1"/>
</dbReference>
<name>A0A6B0YRZ6_9CHLR</name>
<organism evidence="3">
    <name type="scientific">Caldilineaceae bacterium SB0664_bin_27</name>
    <dbReference type="NCBI Taxonomy" id="2605260"/>
    <lineage>
        <taxon>Bacteria</taxon>
        <taxon>Bacillati</taxon>
        <taxon>Chloroflexota</taxon>
        <taxon>Caldilineae</taxon>
        <taxon>Caldilineales</taxon>
        <taxon>Caldilineaceae</taxon>
    </lineage>
</organism>
<feature type="region of interest" description="Disordered" evidence="1">
    <location>
        <begin position="39"/>
        <end position="66"/>
    </location>
</feature>
<feature type="region of interest" description="Disordered" evidence="1">
    <location>
        <begin position="301"/>
        <end position="342"/>
    </location>
</feature>
<proteinExistence type="predicted"/>
<evidence type="ECO:0000259" key="2">
    <source>
        <dbReference type="Pfam" id="PF07635"/>
    </source>
</evidence>
<dbReference type="PROSITE" id="PS51257">
    <property type="entry name" value="PROKAR_LIPOPROTEIN"/>
    <property type="match status" value="1"/>
</dbReference>
<gene>
    <name evidence="3" type="ORF">F4Y42_07965</name>
</gene>
<dbReference type="EMBL" id="VXRG01000067">
    <property type="protein sequence ID" value="MXY93367.1"/>
    <property type="molecule type" value="Genomic_DNA"/>
</dbReference>